<proteinExistence type="predicted"/>
<name>A0A067NW37_PLEO1</name>
<keyword evidence="1" id="KW-0732">Signal</keyword>
<dbReference type="OrthoDB" id="3084143at2759"/>
<feature type="chain" id="PRO_5001642652" evidence="1">
    <location>
        <begin position="23"/>
        <end position="322"/>
    </location>
</feature>
<dbReference type="InParanoid" id="A0A067NW37"/>
<reference evidence="3" key="1">
    <citation type="journal article" date="2014" name="Proc. Natl. Acad. Sci. U.S.A.">
        <title>Extensive sampling of basidiomycete genomes demonstrates inadequacy of the white-rot/brown-rot paradigm for wood decay fungi.</title>
        <authorList>
            <person name="Riley R."/>
            <person name="Salamov A.A."/>
            <person name="Brown D.W."/>
            <person name="Nagy L.G."/>
            <person name="Floudas D."/>
            <person name="Held B.W."/>
            <person name="Levasseur A."/>
            <person name="Lombard V."/>
            <person name="Morin E."/>
            <person name="Otillar R."/>
            <person name="Lindquist E.A."/>
            <person name="Sun H."/>
            <person name="LaButti K.M."/>
            <person name="Schmutz J."/>
            <person name="Jabbour D."/>
            <person name="Luo H."/>
            <person name="Baker S.E."/>
            <person name="Pisabarro A.G."/>
            <person name="Walton J.D."/>
            <person name="Blanchette R.A."/>
            <person name="Henrissat B."/>
            <person name="Martin F."/>
            <person name="Cullen D."/>
            <person name="Hibbett D.S."/>
            <person name="Grigoriev I.V."/>
        </authorList>
    </citation>
    <scope>NUCLEOTIDE SEQUENCE [LARGE SCALE GENOMIC DNA]</scope>
    <source>
        <strain evidence="3">PC15</strain>
    </source>
</reference>
<sequence>MQSTQLFFWLLLGSILPALLHASVVLPRGVDVKKSAKHAVASAASATSSASAAVSVDAMATTAISLISKNNKESKVTSTAVEVPSTPHAAIQQVINDMHGRNKSISLVAVKLFTLVEGDATLGVPGKDWGTVWIPVQPSASSPSITYVVWWTRKRGGTLMITNPASPDDISNSSIQVGRVSKGVKSPKARKYDTDGCGAWLRLSGSEWAGGEGQAKFSSYHAVYFHELASTAGKNFKSLRGGAGQRDHQQQGHKICRRTRRQFCKEHKKPEAGICAATLSRFSQASIQSRAVSLSYGMGIKPFGYEHQLMVMLEEDGCTIEV</sequence>
<protein>
    <submittedName>
        <fullName evidence="2">Uncharacterized protein</fullName>
    </submittedName>
</protein>
<accession>A0A067NW37</accession>
<evidence type="ECO:0000313" key="2">
    <source>
        <dbReference type="EMBL" id="KDQ32283.1"/>
    </source>
</evidence>
<evidence type="ECO:0000313" key="3">
    <source>
        <dbReference type="Proteomes" id="UP000027073"/>
    </source>
</evidence>
<organism evidence="2 3">
    <name type="scientific">Pleurotus ostreatus (strain PC15)</name>
    <name type="common">Oyster mushroom</name>
    <dbReference type="NCBI Taxonomy" id="1137138"/>
    <lineage>
        <taxon>Eukaryota</taxon>
        <taxon>Fungi</taxon>
        <taxon>Dikarya</taxon>
        <taxon>Basidiomycota</taxon>
        <taxon>Agaricomycotina</taxon>
        <taxon>Agaricomycetes</taxon>
        <taxon>Agaricomycetidae</taxon>
        <taxon>Agaricales</taxon>
        <taxon>Pleurotineae</taxon>
        <taxon>Pleurotaceae</taxon>
        <taxon>Pleurotus</taxon>
    </lineage>
</organism>
<evidence type="ECO:0000256" key="1">
    <source>
        <dbReference type="SAM" id="SignalP"/>
    </source>
</evidence>
<dbReference type="Proteomes" id="UP000027073">
    <property type="component" value="Unassembled WGS sequence"/>
</dbReference>
<dbReference type="HOGENOM" id="CLU_863611_0_0_1"/>
<gene>
    <name evidence="2" type="ORF">PLEOSDRAFT_1081502</name>
</gene>
<dbReference type="AlphaFoldDB" id="A0A067NW37"/>
<feature type="signal peptide" evidence="1">
    <location>
        <begin position="1"/>
        <end position="22"/>
    </location>
</feature>
<dbReference type="EMBL" id="KL198005">
    <property type="protein sequence ID" value="KDQ32283.1"/>
    <property type="molecule type" value="Genomic_DNA"/>
</dbReference>